<keyword evidence="1" id="KW-0472">Membrane</keyword>
<accession>A0A226DMM0</accession>
<gene>
    <name evidence="2" type="ORF">Fcan01_18982</name>
</gene>
<evidence type="ECO:0000313" key="3">
    <source>
        <dbReference type="Proteomes" id="UP000198287"/>
    </source>
</evidence>
<reference evidence="2 3" key="1">
    <citation type="submission" date="2015-12" db="EMBL/GenBank/DDBJ databases">
        <title>The genome of Folsomia candida.</title>
        <authorList>
            <person name="Faddeeva A."/>
            <person name="Derks M.F."/>
            <person name="Anvar Y."/>
            <person name="Smit S."/>
            <person name="Van Straalen N."/>
            <person name="Roelofs D."/>
        </authorList>
    </citation>
    <scope>NUCLEOTIDE SEQUENCE [LARGE SCALE GENOMIC DNA]</scope>
    <source>
        <strain evidence="2 3">VU population</strain>
        <tissue evidence="2">Whole body</tissue>
    </source>
</reference>
<sequence>MEKQIRKNPKLANCQKYFDSEPGCQVAYTTSEIIKERLNASMEARPCPMFDSKSNFKWTPLYICERNIPTTLPDNFSDYVQPLISSFVQRGFYLIYCIPKAEYDRPSWSWIVSPFDTPIWLTLVTCSIIFGAVGRRIAMIFDAMNFFIYISLPKFKHWKHPALFLSLTLTSFLSYHYEAFMTTSITAPLQLHVFTSIKEALDHGFRLVVSSPQVVVLLKAHVGENIAKQVGRNVSFLSVIIDPEIDQVAQPFKITWRDKLASIKGTIYIYDHRSESSGLGVRTPASGGRSTQLFLEAGVRGGRSTEAGVRKISDRIDRRIPGLEYATFSGGRSTRGQPEAGVRMAGRRPEYAKYPIYVYDALAYKLRNTRVFSQGSQVLCFLIKRPIGPFTCVLNSFGTMTASWFLQNFDQWSGPEGIFDMFRERFYTTIARKLAKDRFRMEKLLYGGNYREGEIKLGLLSNFGILFLYWLFCLGYGLGELNATWSR</sequence>
<protein>
    <submittedName>
        <fullName evidence="2">Uncharacterized protein</fullName>
    </submittedName>
</protein>
<evidence type="ECO:0000256" key="1">
    <source>
        <dbReference type="SAM" id="Phobius"/>
    </source>
</evidence>
<keyword evidence="1" id="KW-1133">Transmembrane helix</keyword>
<dbReference type="EMBL" id="LNIX01000016">
    <property type="protein sequence ID" value="OXA46094.1"/>
    <property type="molecule type" value="Genomic_DNA"/>
</dbReference>
<evidence type="ECO:0000313" key="2">
    <source>
        <dbReference type="EMBL" id="OXA46094.1"/>
    </source>
</evidence>
<feature type="transmembrane region" description="Helical" evidence="1">
    <location>
        <begin position="459"/>
        <end position="478"/>
    </location>
</feature>
<keyword evidence="1" id="KW-0812">Transmembrane</keyword>
<dbReference type="Proteomes" id="UP000198287">
    <property type="component" value="Unassembled WGS sequence"/>
</dbReference>
<dbReference type="AlphaFoldDB" id="A0A226DMM0"/>
<name>A0A226DMM0_FOLCA</name>
<keyword evidence="3" id="KW-1185">Reference proteome</keyword>
<comment type="caution">
    <text evidence="2">The sequence shown here is derived from an EMBL/GenBank/DDBJ whole genome shotgun (WGS) entry which is preliminary data.</text>
</comment>
<organism evidence="2 3">
    <name type="scientific">Folsomia candida</name>
    <name type="common">Springtail</name>
    <dbReference type="NCBI Taxonomy" id="158441"/>
    <lineage>
        <taxon>Eukaryota</taxon>
        <taxon>Metazoa</taxon>
        <taxon>Ecdysozoa</taxon>
        <taxon>Arthropoda</taxon>
        <taxon>Hexapoda</taxon>
        <taxon>Collembola</taxon>
        <taxon>Entomobryomorpha</taxon>
        <taxon>Isotomoidea</taxon>
        <taxon>Isotomidae</taxon>
        <taxon>Proisotominae</taxon>
        <taxon>Folsomia</taxon>
    </lineage>
</organism>
<proteinExistence type="predicted"/>